<reference evidence="1" key="2">
    <citation type="submission" date="2022-01" db="EMBL/GenBank/DDBJ databases">
        <authorList>
            <person name="Yamashiro T."/>
            <person name="Shiraishi A."/>
            <person name="Satake H."/>
            <person name="Nakayama K."/>
        </authorList>
    </citation>
    <scope>NUCLEOTIDE SEQUENCE</scope>
</reference>
<evidence type="ECO:0000313" key="2">
    <source>
        <dbReference type="Proteomes" id="UP001151760"/>
    </source>
</evidence>
<sequence length="70" mass="7505">MKVGRRWWVEGGEEWRLLAGYDGRRAAVGGDDGVTMVLKWVGGRWRGGDGGLVDVMEMKVGRGGVASVVG</sequence>
<dbReference type="EMBL" id="BQNB010021110">
    <property type="protein sequence ID" value="GJU02991.1"/>
    <property type="molecule type" value="Genomic_DNA"/>
</dbReference>
<reference evidence="1" key="1">
    <citation type="journal article" date="2022" name="Int. J. Mol. Sci.">
        <title>Draft Genome of Tanacetum Coccineum: Genomic Comparison of Closely Related Tanacetum-Family Plants.</title>
        <authorList>
            <person name="Yamashiro T."/>
            <person name="Shiraishi A."/>
            <person name="Nakayama K."/>
            <person name="Satake H."/>
        </authorList>
    </citation>
    <scope>NUCLEOTIDE SEQUENCE</scope>
</reference>
<comment type="caution">
    <text evidence="1">The sequence shown here is derived from an EMBL/GenBank/DDBJ whole genome shotgun (WGS) entry which is preliminary data.</text>
</comment>
<dbReference type="Proteomes" id="UP001151760">
    <property type="component" value="Unassembled WGS sequence"/>
</dbReference>
<proteinExistence type="predicted"/>
<name>A0ABQ5IT38_9ASTR</name>
<gene>
    <name evidence="1" type="ORF">Tco_1113329</name>
</gene>
<organism evidence="1 2">
    <name type="scientific">Tanacetum coccineum</name>
    <dbReference type="NCBI Taxonomy" id="301880"/>
    <lineage>
        <taxon>Eukaryota</taxon>
        <taxon>Viridiplantae</taxon>
        <taxon>Streptophyta</taxon>
        <taxon>Embryophyta</taxon>
        <taxon>Tracheophyta</taxon>
        <taxon>Spermatophyta</taxon>
        <taxon>Magnoliopsida</taxon>
        <taxon>eudicotyledons</taxon>
        <taxon>Gunneridae</taxon>
        <taxon>Pentapetalae</taxon>
        <taxon>asterids</taxon>
        <taxon>campanulids</taxon>
        <taxon>Asterales</taxon>
        <taxon>Asteraceae</taxon>
        <taxon>Asteroideae</taxon>
        <taxon>Anthemideae</taxon>
        <taxon>Anthemidinae</taxon>
        <taxon>Tanacetum</taxon>
    </lineage>
</organism>
<accession>A0ABQ5IT38</accession>
<evidence type="ECO:0000313" key="1">
    <source>
        <dbReference type="EMBL" id="GJU02991.1"/>
    </source>
</evidence>
<protein>
    <submittedName>
        <fullName evidence="1">Uncharacterized protein</fullName>
    </submittedName>
</protein>
<keyword evidence="2" id="KW-1185">Reference proteome</keyword>